<feature type="transmembrane region" description="Helical" evidence="8">
    <location>
        <begin position="177"/>
        <end position="199"/>
    </location>
</feature>
<evidence type="ECO:0000256" key="5">
    <source>
        <dbReference type="ARBA" id="ARBA00022692"/>
    </source>
</evidence>
<feature type="transmembrane region" description="Helical" evidence="8">
    <location>
        <begin position="219"/>
        <end position="237"/>
    </location>
</feature>
<dbReference type="GO" id="GO:0055085">
    <property type="term" value="P:transmembrane transport"/>
    <property type="evidence" value="ECO:0007669"/>
    <property type="project" value="InterPro"/>
</dbReference>
<evidence type="ECO:0000259" key="9">
    <source>
        <dbReference type="PROSITE" id="PS50928"/>
    </source>
</evidence>
<evidence type="ECO:0000256" key="3">
    <source>
        <dbReference type="ARBA" id="ARBA00022475"/>
    </source>
</evidence>
<dbReference type="InterPro" id="IPR035906">
    <property type="entry name" value="MetI-like_sf"/>
</dbReference>
<feature type="transmembrane region" description="Helical" evidence="8">
    <location>
        <begin position="114"/>
        <end position="137"/>
    </location>
</feature>
<dbReference type="EMBL" id="CAEZWV010000001">
    <property type="protein sequence ID" value="CAB4658962.1"/>
    <property type="molecule type" value="Genomic_DNA"/>
</dbReference>
<feature type="transmembrane region" description="Helical" evidence="8">
    <location>
        <begin position="323"/>
        <end position="342"/>
    </location>
</feature>
<evidence type="ECO:0000256" key="4">
    <source>
        <dbReference type="ARBA" id="ARBA00022519"/>
    </source>
</evidence>
<evidence type="ECO:0000256" key="6">
    <source>
        <dbReference type="ARBA" id="ARBA00022989"/>
    </source>
</evidence>
<sequence length="510" mass="55124">MNPVARTAQRLQVLVVALLALFFAFPVLSMLAEFARPQDIVDTLTESSLRGVWWFTLWQAIASTALTLAVGLPFTWAISRHTFHFSRILTALITIPFFMPAVVVATGIKAILPAAGIPAILWAHIVFNVAIVVRIVGPQWLLLDKAMEDTAADLGAGRVRTFLYVVVPHIRESLRNAAAIIFLYCFTSFAVIAILGDISHRTIESEIFTQAIRLGDTRTATSLAVVQAVVVLLVLRWGNPASREPRTATQTIQMLTTSRTPFGLALFFSVAVPAIVVVSPLVAVVIRSFTLNGQFSLRGYQWLFNGSTEAVGVNIPQTLMTSLFFAAICAVLAPIAALIISVAQQRSSIVASITALPLVVSAVTFGLGLIIAFDQSPVNWRSQWWLIPVVHSVLALPLAVRAIRPALDAIPEDLSDAAASLGAHPWRSWRHIEFPLLQPALIRAVGLSAAISLGEFGATSFLSRNDTTTIPIAIAQLLARPGDVTSQSAFSLAALVVIVFALAPQVRRRQ</sequence>
<feature type="transmembrane region" description="Helical" evidence="8">
    <location>
        <begin position="484"/>
        <end position="503"/>
    </location>
</feature>
<organism evidence="10">
    <name type="scientific">freshwater metagenome</name>
    <dbReference type="NCBI Taxonomy" id="449393"/>
    <lineage>
        <taxon>unclassified sequences</taxon>
        <taxon>metagenomes</taxon>
        <taxon>ecological metagenomes</taxon>
    </lineage>
</organism>
<gene>
    <name evidence="10" type="ORF">UFOPK2295_00025</name>
</gene>
<name>A0A6J6LBG4_9ZZZZ</name>
<feature type="transmembrane region" description="Helical" evidence="8">
    <location>
        <begin position="262"/>
        <end position="286"/>
    </location>
</feature>
<dbReference type="InterPro" id="IPR000515">
    <property type="entry name" value="MetI-like"/>
</dbReference>
<evidence type="ECO:0000313" key="10">
    <source>
        <dbReference type="EMBL" id="CAB4658962.1"/>
    </source>
</evidence>
<feature type="domain" description="ABC transmembrane type-1" evidence="9">
    <location>
        <begin position="53"/>
        <end position="236"/>
    </location>
</feature>
<evidence type="ECO:0000256" key="8">
    <source>
        <dbReference type="SAM" id="Phobius"/>
    </source>
</evidence>
<dbReference type="GO" id="GO:0005886">
    <property type="term" value="C:plasma membrane"/>
    <property type="evidence" value="ECO:0007669"/>
    <property type="project" value="UniProtKB-SubCell"/>
</dbReference>
<feature type="transmembrane region" description="Helical" evidence="8">
    <location>
        <begin position="349"/>
        <end position="373"/>
    </location>
</feature>
<dbReference type="AlphaFoldDB" id="A0A6J6LBG4"/>
<keyword evidence="5 8" id="KW-0812">Transmembrane</keyword>
<evidence type="ECO:0000256" key="7">
    <source>
        <dbReference type="ARBA" id="ARBA00023136"/>
    </source>
</evidence>
<dbReference type="Pfam" id="PF00528">
    <property type="entry name" value="BPD_transp_1"/>
    <property type="match status" value="1"/>
</dbReference>
<keyword evidence="6 8" id="KW-1133">Transmembrane helix</keyword>
<dbReference type="SUPFAM" id="SSF161098">
    <property type="entry name" value="MetI-like"/>
    <property type="match status" value="2"/>
</dbReference>
<dbReference type="CDD" id="cd06261">
    <property type="entry name" value="TM_PBP2"/>
    <property type="match status" value="2"/>
</dbReference>
<reference evidence="10" key="1">
    <citation type="submission" date="2020-05" db="EMBL/GenBank/DDBJ databases">
        <authorList>
            <person name="Chiriac C."/>
            <person name="Salcher M."/>
            <person name="Ghai R."/>
            <person name="Kavagutti S V."/>
        </authorList>
    </citation>
    <scope>NUCLEOTIDE SEQUENCE</scope>
</reference>
<dbReference type="PROSITE" id="PS50928">
    <property type="entry name" value="ABC_TM1"/>
    <property type="match status" value="2"/>
</dbReference>
<keyword evidence="4" id="KW-0997">Cell inner membrane</keyword>
<feature type="transmembrane region" description="Helical" evidence="8">
    <location>
        <begin position="52"/>
        <end position="76"/>
    </location>
</feature>
<feature type="domain" description="ABC transmembrane type-1" evidence="9">
    <location>
        <begin position="319"/>
        <end position="503"/>
    </location>
</feature>
<dbReference type="Gene3D" id="1.10.3720.10">
    <property type="entry name" value="MetI-like"/>
    <property type="match status" value="2"/>
</dbReference>
<dbReference type="PANTHER" id="PTHR43357">
    <property type="entry name" value="INNER MEMBRANE ABC TRANSPORTER PERMEASE PROTEIN YDCV"/>
    <property type="match status" value="1"/>
</dbReference>
<keyword evidence="2" id="KW-0813">Transport</keyword>
<feature type="transmembrane region" description="Helical" evidence="8">
    <location>
        <begin position="12"/>
        <end position="32"/>
    </location>
</feature>
<comment type="subcellular location">
    <subcellularLocation>
        <location evidence="1">Cell inner membrane</location>
        <topology evidence="1">Multi-pass membrane protein</topology>
    </subcellularLocation>
</comment>
<proteinExistence type="predicted"/>
<feature type="transmembrane region" description="Helical" evidence="8">
    <location>
        <begin position="88"/>
        <end position="108"/>
    </location>
</feature>
<dbReference type="PANTHER" id="PTHR43357:SF4">
    <property type="entry name" value="INNER MEMBRANE ABC TRANSPORTER PERMEASE PROTEIN YDCV"/>
    <property type="match status" value="1"/>
</dbReference>
<protein>
    <submittedName>
        <fullName evidence="10">Unannotated protein</fullName>
    </submittedName>
</protein>
<keyword evidence="7 8" id="KW-0472">Membrane</keyword>
<accession>A0A6J6LBG4</accession>
<evidence type="ECO:0000256" key="1">
    <source>
        <dbReference type="ARBA" id="ARBA00004429"/>
    </source>
</evidence>
<evidence type="ECO:0000256" key="2">
    <source>
        <dbReference type="ARBA" id="ARBA00022448"/>
    </source>
</evidence>
<keyword evidence="3" id="KW-1003">Cell membrane</keyword>